<reference evidence="8" key="1">
    <citation type="submission" date="2019-03" db="EMBL/GenBank/DDBJ databases">
        <title>WGS assembly of Setaria viridis.</title>
        <authorList>
            <person name="Huang P."/>
            <person name="Jenkins J."/>
            <person name="Grimwood J."/>
            <person name="Barry K."/>
            <person name="Healey A."/>
            <person name="Mamidi S."/>
            <person name="Sreedasyam A."/>
            <person name="Shu S."/>
            <person name="Feldman M."/>
            <person name="Wu J."/>
            <person name="Yu Y."/>
            <person name="Chen C."/>
            <person name="Johnson J."/>
            <person name="Rokhsar D."/>
            <person name="Baxter I."/>
            <person name="Schmutz J."/>
            <person name="Brutnell T."/>
            <person name="Kellogg E."/>
        </authorList>
    </citation>
    <scope>NUCLEOTIDE SEQUENCE [LARGE SCALE GENOMIC DNA]</scope>
</reference>
<evidence type="ECO:0000256" key="2">
    <source>
        <dbReference type="ARBA" id="ARBA00023015"/>
    </source>
</evidence>
<keyword evidence="2" id="KW-0805">Transcription regulation</keyword>
<dbReference type="InterPro" id="IPR015300">
    <property type="entry name" value="DNA-bd_pseudobarrel_sf"/>
</dbReference>
<evidence type="ECO:0000256" key="3">
    <source>
        <dbReference type="ARBA" id="ARBA00023125"/>
    </source>
</evidence>
<evidence type="ECO:0000256" key="4">
    <source>
        <dbReference type="ARBA" id="ARBA00023163"/>
    </source>
</evidence>
<comment type="subcellular location">
    <subcellularLocation>
        <location evidence="1">Nucleus</location>
    </subcellularLocation>
</comment>
<dbReference type="CDD" id="cd10017">
    <property type="entry name" value="B3_DNA"/>
    <property type="match status" value="1"/>
</dbReference>
<dbReference type="PROSITE" id="PS50863">
    <property type="entry name" value="B3"/>
    <property type="match status" value="1"/>
</dbReference>
<dbReference type="Pfam" id="PF02362">
    <property type="entry name" value="B3"/>
    <property type="match status" value="1"/>
</dbReference>
<accession>A0A4U6TPA8</accession>
<evidence type="ECO:0000313" key="8">
    <source>
        <dbReference type="EMBL" id="TKW03722.1"/>
    </source>
</evidence>
<feature type="domain" description="TF-B3" evidence="7">
    <location>
        <begin position="41"/>
        <end position="136"/>
    </location>
</feature>
<name>A0A4U6TPA8_SETVI</name>
<evidence type="ECO:0000313" key="9">
    <source>
        <dbReference type="Proteomes" id="UP000298652"/>
    </source>
</evidence>
<dbReference type="InterPro" id="IPR039218">
    <property type="entry name" value="REM_fam"/>
</dbReference>
<dbReference type="Gene3D" id="2.40.330.10">
    <property type="entry name" value="DNA-binding pseudobarrel domain"/>
    <property type="match status" value="1"/>
</dbReference>
<feature type="region of interest" description="Disordered" evidence="6">
    <location>
        <begin position="1"/>
        <end position="31"/>
    </location>
</feature>
<dbReference type="InterPro" id="IPR003340">
    <property type="entry name" value="B3_DNA-bd"/>
</dbReference>
<evidence type="ECO:0000256" key="6">
    <source>
        <dbReference type="SAM" id="MobiDB-lite"/>
    </source>
</evidence>
<proteinExistence type="predicted"/>
<dbReference type="Gramene" id="TKW03722">
    <property type="protein sequence ID" value="TKW03722"/>
    <property type="gene ID" value="SEVIR_7G060501v2"/>
</dbReference>
<keyword evidence="4" id="KW-0804">Transcription</keyword>
<dbReference type="PANTHER" id="PTHR31674:SF86">
    <property type="entry name" value="B3 DOMAIN-CONTAINING PROTEIN OS04G0347400-RELATED"/>
    <property type="match status" value="1"/>
</dbReference>
<dbReference type="EMBL" id="CM016558">
    <property type="protein sequence ID" value="TKW03722.1"/>
    <property type="molecule type" value="Genomic_DNA"/>
</dbReference>
<dbReference type="GO" id="GO:0005634">
    <property type="term" value="C:nucleus"/>
    <property type="evidence" value="ECO:0007669"/>
    <property type="project" value="UniProtKB-SubCell"/>
</dbReference>
<keyword evidence="9" id="KW-1185">Reference proteome</keyword>
<gene>
    <name evidence="8" type="ORF">SEVIR_7G060501v2</name>
</gene>
<organism evidence="8 9">
    <name type="scientific">Setaria viridis</name>
    <name type="common">Green bristlegrass</name>
    <name type="synonym">Setaria italica subsp. viridis</name>
    <dbReference type="NCBI Taxonomy" id="4556"/>
    <lineage>
        <taxon>Eukaryota</taxon>
        <taxon>Viridiplantae</taxon>
        <taxon>Streptophyta</taxon>
        <taxon>Embryophyta</taxon>
        <taxon>Tracheophyta</taxon>
        <taxon>Spermatophyta</taxon>
        <taxon>Magnoliopsida</taxon>
        <taxon>Liliopsida</taxon>
        <taxon>Poales</taxon>
        <taxon>Poaceae</taxon>
        <taxon>PACMAD clade</taxon>
        <taxon>Panicoideae</taxon>
        <taxon>Panicodae</taxon>
        <taxon>Paniceae</taxon>
        <taxon>Cenchrinae</taxon>
        <taxon>Setaria</taxon>
    </lineage>
</organism>
<dbReference type="Proteomes" id="UP000298652">
    <property type="component" value="Chromosome 7"/>
</dbReference>
<evidence type="ECO:0000256" key="1">
    <source>
        <dbReference type="ARBA" id="ARBA00004123"/>
    </source>
</evidence>
<evidence type="ECO:0000256" key="5">
    <source>
        <dbReference type="ARBA" id="ARBA00023242"/>
    </source>
</evidence>
<dbReference type="GO" id="GO:0003677">
    <property type="term" value="F:DNA binding"/>
    <property type="evidence" value="ECO:0007669"/>
    <property type="project" value="UniProtKB-KW"/>
</dbReference>
<keyword evidence="3" id="KW-0238">DNA-binding</keyword>
<dbReference type="PANTHER" id="PTHR31674">
    <property type="entry name" value="B3 DOMAIN-CONTAINING PROTEIN REM-LIKE 3-RELATED"/>
    <property type="match status" value="1"/>
</dbReference>
<keyword evidence="5" id="KW-0539">Nucleus</keyword>
<evidence type="ECO:0000259" key="7">
    <source>
        <dbReference type="PROSITE" id="PS50863"/>
    </source>
</evidence>
<dbReference type="AlphaFoldDB" id="A0A4U6TPA8"/>
<sequence>MNNWPDTDGQRRPKGFVTSSKKKKNKSSETNCAYDLGPPAWLTKKMNASMMSKHHLSLPRPFYNAIGFRKRCMITLQDSMGSTSSWQVRGLPYKNGGCQLGSGWKKVCQDTGLKYGDVITLKVIKTRLWDVIIMRS</sequence>
<dbReference type="SUPFAM" id="SSF101936">
    <property type="entry name" value="DNA-binding pseudobarrel domain"/>
    <property type="match status" value="1"/>
</dbReference>
<dbReference type="SMART" id="SM01019">
    <property type="entry name" value="B3"/>
    <property type="match status" value="1"/>
</dbReference>
<protein>
    <recommendedName>
        <fullName evidence="7">TF-B3 domain-containing protein</fullName>
    </recommendedName>
</protein>